<keyword evidence="2" id="KW-1003">Cell membrane</keyword>
<dbReference type="InterPro" id="IPR002797">
    <property type="entry name" value="Polysacc_synth"/>
</dbReference>
<dbReference type="KEGG" id="chk:D4L85_31215"/>
<dbReference type="EMBL" id="CP032382">
    <property type="protein sequence ID" value="AYB34778.1"/>
    <property type="molecule type" value="Genomic_DNA"/>
</dbReference>
<feature type="transmembrane region" description="Helical" evidence="6">
    <location>
        <begin position="368"/>
        <end position="387"/>
    </location>
</feature>
<feature type="transmembrane region" description="Helical" evidence="6">
    <location>
        <begin position="393"/>
        <end position="411"/>
    </location>
</feature>
<sequence length="483" mass="55148">MEKLISKGFIKSSLIYTLAGTLPLASGFILLPFYILHLSTDLYGALSVYLVFSLLVQILVTFSFDTSVYIHFHELKGDPEKLSRFISSAFVFMLLAGLGVGLILTVSGDFVFRMVLSNKNVSFYPFGLVSVGAGIFQAIFKVHSSLLQSREKPELFFWSNVFSFSLIASLTIVGLILYPGTLIGPVTGRFIASLIPGLWALFRIFREFGFHYDFAWLRSSFSFNAYTFLYQLQQWVINQFDRILMLFFLLLGDVGVYDFAIKCLIPIELLMNSLHNSFYPKVVSTLIAQEEKGSVPEVNRYYHGLTAVVMLMVCGSILALPWGIELFVRKPSYQQAIDYIPYLALIYLFRTMRLFFSVPYGILKYSKPLPVIYFIISSVKILGMIVLIRYLQVYGVIVASLLSVMVEVILLRMNMKRFVFRFNFFKIVMAPLIMFVTIVLLEPTVAKFYPTGMHVLYVLSCGGLLWWAYRKELKLINPLQAKR</sequence>
<feature type="transmembrane region" description="Helical" evidence="6">
    <location>
        <begin position="336"/>
        <end position="356"/>
    </location>
</feature>
<evidence type="ECO:0000256" key="5">
    <source>
        <dbReference type="ARBA" id="ARBA00023136"/>
    </source>
</evidence>
<proteinExistence type="predicted"/>
<evidence type="ECO:0008006" key="9">
    <source>
        <dbReference type="Google" id="ProtNLM"/>
    </source>
</evidence>
<feature type="transmembrane region" description="Helical" evidence="6">
    <location>
        <begin position="453"/>
        <end position="469"/>
    </location>
</feature>
<evidence type="ECO:0000256" key="1">
    <source>
        <dbReference type="ARBA" id="ARBA00004651"/>
    </source>
</evidence>
<evidence type="ECO:0000313" key="8">
    <source>
        <dbReference type="Proteomes" id="UP000266183"/>
    </source>
</evidence>
<protein>
    <recommendedName>
        <fullName evidence="9">Lipopolysaccharide biosynthesis protein</fullName>
    </recommendedName>
</protein>
<feature type="transmembrane region" description="Helical" evidence="6">
    <location>
        <begin position="85"/>
        <end position="104"/>
    </location>
</feature>
<name>A0A385T116_9BACT</name>
<gene>
    <name evidence="7" type="ORF">D4L85_31215</name>
</gene>
<accession>A0A385T116</accession>
<dbReference type="InterPro" id="IPR050833">
    <property type="entry name" value="Poly_Biosynth_Transport"/>
</dbReference>
<dbReference type="AlphaFoldDB" id="A0A385T116"/>
<keyword evidence="8" id="KW-1185">Reference proteome</keyword>
<feature type="transmembrane region" description="Helical" evidence="6">
    <location>
        <begin position="42"/>
        <end position="64"/>
    </location>
</feature>
<evidence type="ECO:0000256" key="3">
    <source>
        <dbReference type="ARBA" id="ARBA00022692"/>
    </source>
</evidence>
<feature type="transmembrane region" description="Helical" evidence="6">
    <location>
        <begin position="301"/>
        <end position="324"/>
    </location>
</feature>
<dbReference type="Pfam" id="PF01943">
    <property type="entry name" value="Polysacc_synt"/>
    <property type="match status" value="1"/>
</dbReference>
<reference evidence="8" key="1">
    <citation type="submission" date="2018-09" db="EMBL/GenBank/DDBJ databases">
        <title>Chryseolinea sp. KIS68-18 isolated from soil.</title>
        <authorList>
            <person name="Weon H.-Y."/>
            <person name="Kwon S.-W."/>
            <person name="Lee S.A."/>
        </authorList>
    </citation>
    <scope>NUCLEOTIDE SEQUENCE [LARGE SCALE GENOMIC DNA]</scope>
    <source>
        <strain evidence="8">KIS68-18</strain>
    </source>
</reference>
<keyword evidence="5 6" id="KW-0472">Membrane</keyword>
<comment type="subcellular location">
    <subcellularLocation>
        <location evidence="1">Cell membrane</location>
        <topology evidence="1">Multi-pass membrane protein</topology>
    </subcellularLocation>
</comment>
<feature type="transmembrane region" description="Helical" evidence="6">
    <location>
        <begin position="155"/>
        <end position="176"/>
    </location>
</feature>
<keyword evidence="4 6" id="KW-1133">Transmembrane helix</keyword>
<feature type="transmembrane region" description="Helical" evidence="6">
    <location>
        <begin position="12"/>
        <end position="36"/>
    </location>
</feature>
<evidence type="ECO:0000256" key="2">
    <source>
        <dbReference type="ARBA" id="ARBA00022475"/>
    </source>
</evidence>
<feature type="transmembrane region" description="Helical" evidence="6">
    <location>
        <begin position="423"/>
        <end position="441"/>
    </location>
</feature>
<dbReference type="PANTHER" id="PTHR30250">
    <property type="entry name" value="PST FAMILY PREDICTED COLANIC ACID TRANSPORTER"/>
    <property type="match status" value="1"/>
</dbReference>
<organism evidence="7 8">
    <name type="scientific">Chryseolinea soli</name>
    <dbReference type="NCBI Taxonomy" id="2321403"/>
    <lineage>
        <taxon>Bacteria</taxon>
        <taxon>Pseudomonadati</taxon>
        <taxon>Bacteroidota</taxon>
        <taxon>Cytophagia</taxon>
        <taxon>Cytophagales</taxon>
        <taxon>Fulvivirgaceae</taxon>
        <taxon>Chryseolinea</taxon>
    </lineage>
</organism>
<dbReference type="PANTHER" id="PTHR30250:SF11">
    <property type="entry name" value="O-ANTIGEN TRANSPORTER-RELATED"/>
    <property type="match status" value="1"/>
</dbReference>
<evidence type="ECO:0000256" key="4">
    <source>
        <dbReference type="ARBA" id="ARBA00022989"/>
    </source>
</evidence>
<feature type="transmembrane region" description="Helical" evidence="6">
    <location>
        <begin position="124"/>
        <end position="143"/>
    </location>
</feature>
<evidence type="ECO:0000256" key="6">
    <source>
        <dbReference type="SAM" id="Phobius"/>
    </source>
</evidence>
<dbReference type="GO" id="GO:0005886">
    <property type="term" value="C:plasma membrane"/>
    <property type="evidence" value="ECO:0007669"/>
    <property type="project" value="UniProtKB-SubCell"/>
</dbReference>
<dbReference type="Proteomes" id="UP000266183">
    <property type="component" value="Chromosome"/>
</dbReference>
<evidence type="ECO:0000313" key="7">
    <source>
        <dbReference type="EMBL" id="AYB34778.1"/>
    </source>
</evidence>
<keyword evidence="3 6" id="KW-0812">Transmembrane</keyword>
<feature type="transmembrane region" description="Helical" evidence="6">
    <location>
        <begin position="182"/>
        <end position="202"/>
    </location>
</feature>